<dbReference type="EMBL" id="JAPDOD010000003">
    <property type="protein sequence ID" value="MDA0159675.1"/>
    <property type="molecule type" value="Genomic_DNA"/>
</dbReference>
<name>A0A9X3RYI4_9ACTN</name>
<comment type="caution">
    <text evidence="4">The sequence shown here is derived from an EMBL/GenBank/DDBJ whole genome shotgun (WGS) entry which is preliminary data.</text>
</comment>
<protein>
    <submittedName>
        <fullName evidence="4">GNAT family N-acetyltransferase</fullName>
        <ecNumber evidence="4">2.3.1.-</ecNumber>
    </submittedName>
</protein>
<keyword evidence="1 4" id="KW-0808">Transferase</keyword>
<gene>
    <name evidence="4" type="ORF">OM076_05330</name>
</gene>
<dbReference type="InterPro" id="IPR024035">
    <property type="entry name" value="MSMEG_0567_GNAT"/>
</dbReference>
<evidence type="ECO:0000259" key="3">
    <source>
        <dbReference type="PROSITE" id="PS51186"/>
    </source>
</evidence>
<dbReference type="AlphaFoldDB" id="A0A9X3RYI4"/>
<dbReference type="PROSITE" id="PS51186">
    <property type="entry name" value="GNAT"/>
    <property type="match status" value="1"/>
</dbReference>
<keyword evidence="5" id="KW-1185">Reference proteome</keyword>
<evidence type="ECO:0000313" key="4">
    <source>
        <dbReference type="EMBL" id="MDA0159675.1"/>
    </source>
</evidence>
<evidence type="ECO:0000256" key="1">
    <source>
        <dbReference type="ARBA" id="ARBA00022679"/>
    </source>
</evidence>
<dbReference type="PANTHER" id="PTHR43877">
    <property type="entry name" value="AMINOALKYLPHOSPHONATE N-ACETYLTRANSFERASE-RELATED-RELATED"/>
    <property type="match status" value="1"/>
</dbReference>
<dbReference type="NCBIfam" id="TIGR04045">
    <property type="entry name" value="MSMEG_0567_GNAT"/>
    <property type="match status" value="1"/>
</dbReference>
<evidence type="ECO:0000256" key="2">
    <source>
        <dbReference type="ARBA" id="ARBA00023315"/>
    </source>
</evidence>
<dbReference type="CDD" id="cd04301">
    <property type="entry name" value="NAT_SF"/>
    <property type="match status" value="1"/>
</dbReference>
<dbReference type="RefSeq" id="WP_270038440.1">
    <property type="nucleotide sequence ID" value="NZ_JAPDOD010000003.1"/>
</dbReference>
<dbReference type="GO" id="GO:0016747">
    <property type="term" value="F:acyltransferase activity, transferring groups other than amino-acyl groups"/>
    <property type="evidence" value="ECO:0007669"/>
    <property type="project" value="InterPro"/>
</dbReference>
<dbReference type="Gene3D" id="3.40.630.30">
    <property type="match status" value="1"/>
</dbReference>
<evidence type="ECO:0000313" key="5">
    <source>
        <dbReference type="Proteomes" id="UP001149140"/>
    </source>
</evidence>
<organism evidence="4 5">
    <name type="scientific">Solirubrobacter ginsenosidimutans</name>
    <dbReference type="NCBI Taxonomy" id="490573"/>
    <lineage>
        <taxon>Bacteria</taxon>
        <taxon>Bacillati</taxon>
        <taxon>Actinomycetota</taxon>
        <taxon>Thermoleophilia</taxon>
        <taxon>Solirubrobacterales</taxon>
        <taxon>Solirubrobacteraceae</taxon>
        <taxon>Solirubrobacter</taxon>
    </lineage>
</organism>
<sequence>MISSSAHTAEVAIAASLDELSAHFAVRRRVFVEQQGLFEGSDRDAYDDLADTLHVVALVDGEVVGTVRLYPLGDGLFKGDRLAVLPDARVHRLGGELVQFAVRTGGALGGSRMVAQVQVPNVRFFERLGWVRDGEAARYHGVMHQPMAIALRRPGQ</sequence>
<dbReference type="InterPro" id="IPR016181">
    <property type="entry name" value="Acyl_CoA_acyltransferase"/>
</dbReference>
<feature type="domain" description="N-acetyltransferase" evidence="3">
    <location>
        <begin position="9"/>
        <end position="152"/>
    </location>
</feature>
<proteinExistence type="predicted"/>
<dbReference type="Proteomes" id="UP001149140">
    <property type="component" value="Unassembled WGS sequence"/>
</dbReference>
<dbReference type="SUPFAM" id="SSF55729">
    <property type="entry name" value="Acyl-CoA N-acyltransferases (Nat)"/>
    <property type="match status" value="1"/>
</dbReference>
<keyword evidence="2 4" id="KW-0012">Acyltransferase</keyword>
<dbReference type="InterPro" id="IPR050832">
    <property type="entry name" value="Bact_Acetyltransf"/>
</dbReference>
<dbReference type="EC" id="2.3.1.-" evidence="4"/>
<reference evidence="4" key="1">
    <citation type="submission" date="2022-10" db="EMBL/GenBank/DDBJ databases">
        <title>The WGS of Solirubrobacter ginsenosidimutans DSM 21036.</title>
        <authorList>
            <person name="Jiang Z."/>
        </authorList>
    </citation>
    <scope>NUCLEOTIDE SEQUENCE</scope>
    <source>
        <strain evidence="4">DSM 21036</strain>
    </source>
</reference>
<dbReference type="InterPro" id="IPR000182">
    <property type="entry name" value="GNAT_dom"/>
</dbReference>
<dbReference type="PANTHER" id="PTHR43877:SF2">
    <property type="entry name" value="AMINOALKYLPHOSPHONATE N-ACETYLTRANSFERASE-RELATED"/>
    <property type="match status" value="1"/>
</dbReference>
<accession>A0A9X3RYI4</accession>
<dbReference type="Pfam" id="PF00583">
    <property type="entry name" value="Acetyltransf_1"/>
    <property type="match status" value="1"/>
</dbReference>